<name>A0A645BUQ4_9ZZZZ</name>
<comment type="caution">
    <text evidence="1">The sequence shown here is derived from an EMBL/GenBank/DDBJ whole genome shotgun (WGS) entry which is preliminary data.</text>
</comment>
<organism evidence="1">
    <name type="scientific">bioreactor metagenome</name>
    <dbReference type="NCBI Taxonomy" id="1076179"/>
    <lineage>
        <taxon>unclassified sequences</taxon>
        <taxon>metagenomes</taxon>
        <taxon>ecological metagenomes</taxon>
    </lineage>
</organism>
<proteinExistence type="predicted"/>
<reference evidence="1" key="1">
    <citation type="submission" date="2019-08" db="EMBL/GenBank/DDBJ databases">
        <authorList>
            <person name="Kucharzyk K."/>
            <person name="Murdoch R.W."/>
            <person name="Higgins S."/>
            <person name="Loffler F."/>
        </authorList>
    </citation>
    <scope>NUCLEOTIDE SEQUENCE</scope>
</reference>
<evidence type="ECO:0008006" key="2">
    <source>
        <dbReference type="Google" id="ProtNLM"/>
    </source>
</evidence>
<dbReference type="EMBL" id="VSSQ01020558">
    <property type="protein sequence ID" value="MPM65514.1"/>
    <property type="molecule type" value="Genomic_DNA"/>
</dbReference>
<evidence type="ECO:0000313" key="1">
    <source>
        <dbReference type="EMBL" id="MPM65514.1"/>
    </source>
</evidence>
<gene>
    <name evidence="1" type="ORF">SDC9_112411</name>
</gene>
<dbReference type="AlphaFoldDB" id="A0A645BUQ4"/>
<sequence length="447" mass="48084">MATGASSQLVVDASGLVALGTQDVESPKFFHFLVVSLPGRVGLLDGNCHLLTACIAAADSSGSRIEAASQLDVRSAPSHVGGDRHRSLGAGFLDDHSLTGVVLCIEHLMADPHLAQQHGEHLTLFDADGTHEYRLADFVHPLNLLADCLELELFVVVDEVGMVFSHHRFVGGDDHDIEIVDFQEFRCFGVCGTGHAADLVIHPEEVLEGDGGQRLVLSQDLDLLLGLNGLVQTVAVAPSMQDAPGEFVDYLDLSVDNHVVDIMMVEPEGTHRLGHIVHILKVLVGIDGAVYDLLLVQQFFHVLQALVGETDFLLLLIQLVVAPFLEGRSIPVKACKGVLFVVIPGFRVFLALGEKSSDLLCAHDLGRIILALAADDQGGSGLIDQDRVDLVDDAVVVLGLDLLILRPLHVVSQIIEAELIVCSVGDILAVSGSFRLIVHIRENRSHR</sequence>
<accession>A0A645BUQ4</accession>
<protein>
    <recommendedName>
        <fullName evidence="2">NAD-specific glutamate dehydrogenase</fullName>
    </recommendedName>
</protein>